<sequence length="189" mass="21049">MGRIESDDAVHSTVLTEVFDSVLSNIRDTGFWYVSMPNAAFWLTNVGGREKLGLYNKIDEHTPAHIAPHFPKCADLDQCRTYLCRGGEPIPIKKDGSMGVSPHKWCPSNEVPLAIYTQTGIQDSQSTHIERIIGDDTPRNTIELEGEAVCDVLHRFNITLPIIGALEPVYPECVLFSGDRTRCDKSYNA</sequence>
<dbReference type="EMBL" id="KQ242297">
    <property type="protein sequence ID" value="KNC79480.1"/>
    <property type="molecule type" value="Genomic_DNA"/>
</dbReference>
<evidence type="ECO:0000313" key="1">
    <source>
        <dbReference type="EMBL" id="KNC79480.1"/>
    </source>
</evidence>
<evidence type="ECO:0000313" key="2">
    <source>
        <dbReference type="Proteomes" id="UP000054560"/>
    </source>
</evidence>
<protein>
    <submittedName>
        <fullName evidence="1">Uncharacterized protein</fullName>
    </submittedName>
</protein>
<organism evidence="1 2">
    <name type="scientific">Sphaeroforma arctica JP610</name>
    <dbReference type="NCBI Taxonomy" id="667725"/>
    <lineage>
        <taxon>Eukaryota</taxon>
        <taxon>Ichthyosporea</taxon>
        <taxon>Ichthyophonida</taxon>
        <taxon>Sphaeroforma</taxon>
    </lineage>
</organism>
<gene>
    <name evidence="1" type="ORF">SARC_08125</name>
</gene>
<dbReference type="AlphaFoldDB" id="A0A0L0FRT8"/>
<dbReference type="GeneID" id="25908629"/>
<reference evidence="1 2" key="1">
    <citation type="submission" date="2011-02" db="EMBL/GenBank/DDBJ databases">
        <title>The Genome Sequence of Sphaeroforma arctica JP610.</title>
        <authorList>
            <consortium name="The Broad Institute Genome Sequencing Platform"/>
            <person name="Russ C."/>
            <person name="Cuomo C."/>
            <person name="Young S.K."/>
            <person name="Zeng Q."/>
            <person name="Gargeya S."/>
            <person name="Alvarado L."/>
            <person name="Berlin A."/>
            <person name="Chapman S.B."/>
            <person name="Chen Z."/>
            <person name="Freedman E."/>
            <person name="Gellesch M."/>
            <person name="Goldberg J."/>
            <person name="Griggs A."/>
            <person name="Gujja S."/>
            <person name="Heilman E."/>
            <person name="Heiman D."/>
            <person name="Howarth C."/>
            <person name="Mehta T."/>
            <person name="Neiman D."/>
            <person name="Pearson M."/>
            <person name="Roberts A."/>
            <person name="Saif S."/>
            <person name="Shea T."/>
            <person name="Shenoy N."/>
            <person name="Sisk P."/>
            <person name="Stolte C."/>
            <person name="Sykes S."/>
            <person name="White J."/>
            <person name="Yandava C."/>
            <person name="Burger G."/>
            <person name="Gray M.W."/>
            <person name="Holland P.W.H."/>
            <person name="King N."/>
            <person name="Lang F.B.F."/>
            <person name="Roger A.J."/>
            <person name="Ruiz-Trillo I."/>
            <person name="Haas B."/>
            <person name="Nusbaum C."/>
            <person name="Birren B."/>
        </authorList>
    </citation>
    <scope>NUCLEOTIDE SEQUENCE [LARGE SCALE GENOMIC DNA]</scope>
    <source>
        <strain evidence="1 2">JP610</strain>
    </source>
</reference>
<keyword evidence="2" id="KW-1185">Reference proteome</keyword>
<accession>A0A0L0FRT8</accession>
<dbReference type="RefSeq" id="XP_014153382.1">
    <property type="nucleotide sequence ID" value="XM_014297907.1"/>
</dbReference>
<proteinExistence type="predicted"/>
<dbReference type="Proteomes" id="UP000054560">
    <property type="component" value="Unassembled WGS sequence"/>
</dbReference>
<name>A0A0L0FRT8_9EUKA</name>